<dbReference type="EMBL" id="QGGP01000002">
    <property type="protein sequence ID" value="PWK19766.1"/>
    <property type="molecule type" value="Genomic_DNA"/>
</dbReference>
<sequence>MIKIYHNSRCSKSRCGLEIVEKSGKDFEIKSYLENTPSKEELKQILSLLNIKAEELIRKNEAIWKENFKGKNLTEEQLIDAMITYPKLIERPIVINGKKAVIGRPPEKILDII</sequence>
<dbReference type="Proteomes" id="UP000245430">
    <property type="component" value="Unassembled WGS sequence"/>
</dbReference>
<dbReference type="PANTHER" id="PTHR30041:SF4">
    <property type="entry name" value="ARSENATE REDUCTASE"/>
    <property type="match status" value="1"/>
</dbReference>
<accession>A0A316DPS1</accession>
<dbReference type="OrthoDB" id="9808142at2"/>
<dbReference type="PROSITE" id="PS51353">
    <property type="entry name" value="ARSC"/>
    <property type="match status" value="1"/>
</dbReference>
<comment type="similarity">
    <text evidence="1 3">Belongs to the ArsC family.</text>
</comment>
<comment type="caution">
    <text evidence="4">The sequence shown here is derived from an EMBL/GenBank/DDBJ whole genome shotgun (WGS) entry which is preliminary data.</text>
</comment>
<evidence type="ECO:0000256" key="2">
    <source>
        <dbReference type="ARBA" id="ARBA00023002"/>
    </source>
</evidence>
<evidence type="ECO:0000313" key="4">
    <source>
        <dbReference type="EMBL" id="PWK19766.1"/>
    </source>
</evidence>
<dbReference type="AlphaFoldDB" id="A0A316DPS1"/>
<dbReference type="Gene3D" id="3.40.30.10">
    <property type="entry name" value="Glutaredoxin"/>
    <property type="match status" value="1"/>
</dbReference>
<dbReference type="RefSeq" id="WP_109681644.1">
    <property type="nucleotide sequence ID" value="NZ_QGGP01000002.1"/>
</dbReference>
<evidence type="ECO:0000256" key="1">
    <source>
        <dbReference type="ARBA" id="ARBA00007198"/>
    </source>
</evidence>
<dbReference type="GO" id="GO:0008794">
    <property type="term" value="F:arsenate reductase (glutaredoxin) activity"/>
    <property type="evidence" value="ECO:0007669"/>
    <property type="project" value="InterPro"/>
</dbReference>
<keyword evidence="2" id="KW-0560">Oxidoreductase</keyword>
<organism evidence="4 5">
    <name type="scientific">Xanthomarina spongicola</name>
    <dbReference type="NCBI Taxonomy" id="570520"/>
    <lineage>
        <taxon>Bacteria</taxon>
        <taxon>Pseudomonadati</taxon>
        <taxon>Bacteroidota</taxon>
        <taxon>Flavobacteriia</taxon>
        <taxon>Flavobacteriales</taxon>
        <taxon>Flavobacteriaceae</taxon>
        <taxon>Xanthomarina</taxon>
    </lineage>
</organism>
<gene>
    <name evidence="4" type="ORF">LX78_01116</name>
</gene>
<evidence type="ECO:0000256" key="3">
    <source>
        <dbReference type="PROSITE-ProRule" id="PRU01282"/>
    </source>
</evidence>
<dbReference type="InterPro" id="IPR006660">
    <property type="entry name" value="Arsenate_reductase-like"/>
</dbReference>
<name>A0A316DPS1_9FLAO</name>
<dbReference type="SUPFAM" id="SSF52833">
    <property type="entry name" value="Thioredoxin-like"/>
    <property type="match status" value="1"/>
</dbReference>
<dbReference type="Pfam" id="PF03960">
    <property type="entry name" value="ArsC"/>
    <property type="match status" value="1"/>
</dbReference>
<evidence type="ECO:0000313" key="5">
    <source>
        <dbReference type="Proteomes" id="UP000245430"/>
    </source>
</evidence>
<reference evidence="4 5" key="1">
    <citation type="submission" date="2018-05" db="EMBL/GenBank/DDBJ databases">
        <title>Genomic Encyclopedia of Archaeal and Bacterial Type Strains, Phase II (KMG-II): from individual species to whole genera.</title>
        <authorList>
            <person name="Goeker M."/>
        </authorList>
    </citation>
    <scope>NUCLEOTIDE SEQUENCE [LARGE SCALE GENOMIC DNA]</scope>
    <source>
        <strain evidence="4 5">DSM 22637</strain>
    </source>
</reference>
<protein>
    <submittedName>
        <fullName evidence="4">Arsenate reductase</fullName>
    </submittedName>
</protein>
<dbReference type="InterPro" id="IPR036249">
    <property type="entry name" value="Thioredoxin-like_sf"/>
</dbReference>
<dbReference type="CDD" id="cd03034">
    <property type="entry name" value="ArsC_ArsC"/>
    <property type="match status" value="1"/>
</dbReference>
<keyword evidence="5" id="KW-1185">Reference proteome</keyword>
<dbReference type="NCBIfam" id="TIGR00014">
    <property type="entry name" value="arsC"/>
    <property type="match status" value="1"/>
</dbReference>
<dbReference type="InterPro" id="IPR006659">
    <property type="entry name" value="Arsenate_reductase"/>
</dbReference>
<dbReference type="PANTHER" id="PTHR30041">
    <property type="entry name" value="ARSENATE REDUCTASE"/>
    <property type="match status" value="1"/>
</dbReference>
<proteinExistence type="inferred from homology"/>